<dbReference type="AlphaFoldDB" id="A0A9N9MUS8"/>
<dbReference type="PANTHER" id="PTHR11008">
    <property type="entry name" value="PROTEIN TAKEOUT-LIKE PROTEIN"/>
    <property type="match status" value="1"/>
</dbReference>
<dbReference type="EMBL" id="OU892283">
    <property type="protein sequence ID" value="CAG9771957.1"/>
    <property type="molecule type" value="Genomic_DNA"/>
</dbReference>
<accession>A0A9N9MUS8</accession>
<organism evidence="5 6">
    <name type="scientific">Ceutorhynchus assimilis</name>
    <name type="common">cabbage seed weevil</name>
    <dbReference type="NCBI Taxonomy" id="467358"/>
    <lineage>
        <taxon>Eukaryota</taxon>
        <taxon>Metazoa</taxon>
        <taxon>Ecdysozoa</taxon>
        <taxon>Arthropoda</taxon>
        <taxon>Hexapoda</taxon>
        <taxon>Insecta</taxon>
        <taxon>Pterygota</taxon>
        <taxon>Neoptera</taxon>
        <taxon>Endopterygota</taxon>
        <taxon>Coleoptera</taxon>
        <taxon>Polyphaga</taxon>
        <taxon>Cucujiformia</taxon>
        <taxon>Curculionidae</taxon>
        <taxon>Ceutorhynchinae</taxon>
        <taxon>Ceutorhynchus</taxon>
    </lineage>
</organism>
<dbReference type="Proteomes" id="UP001152799">
    <property type="component" value="Chromosome 7"/>
</dbReference>
<gene>
    <name evidence="5" type="ORF">CEUTPL_LOCUS12379</name>
</gene>
<feature type="chain" id="PRO_5040428779" description="Protein takeout" evidence="4">
    <location>
        <begin position="18"/>
        <end position="271"/>
    </location>
</feature>
<feature type="signal peptide" evidence="4">
    <location>
        <begin position="1"/>
        <end position="17"/>
    </location>
</feature>
<dbReference type="SMART" id="SM00700">
    <property type="entry name" value="JHBP"/>
    <property type="match status" value="1"/>
</dbReference>
<protein>
    <recommendedName>
        <fullName evidence="7">Protein takeout</fullName>
    </recommendedName>
</protein>
<evidence type="ECO:0000256" key="1">
    <source>
        <dbReference type="ARBA" id="ARBA00022729"/>
    </source>
</evidence>
<dbReference type="InterPro" id="IPR038606">
    <property type="entry name" value="To_sf"/>
</dbReference>
<dbReference type="FunFam" id="3.15.10.30:FF:000001">
    <property type="entry name" value="Takeout-like protein 1"/>
    <property type="match status" value="1"/>
</dbReference>
<keyword evidence="2" id="KW-0090">Biological rhythms</keyword>
<dbReference type="GO" id="GO:0005615">
    <property type="term" value="C:extracellular space"/>
    <property type="evidence" value="ECO:0007669"/>
    <property type="project" value="TreeGrafter"/>
</dbReference>
<dbReference type="GO" id="GO:0007623">
    <property type="term" value="P:circadian rhythm"/>
    <property type="evidence" value="ECO:0007669"/>
    <property type="project" value="UniProtKB-ARBA"/>
</dbReference>
<proteinExistence type="inferred from homology"/>
<reference evidence="5" key="1">
    <citation type="submission" date="2022-01" db="EMBL/GenBank/DDBJ databases">
        <authorList>
            <person name="King R."/>
        </authorList>
    </citation>
    <scope>NUCLEOTIDE SEQUENCE</scope>
</reference>
<dbReference type="OrthoDB" id="8185598at2759"/>
<sequence length="271" mass="30619">MFFYFFCFVSLSVGVCGYTVQDAPLLVKRPSWLKVCKKTDPKINSCINDMFLQMFPDLAKGIPEINVEHFEPLSLESVSISKGMGPIVLAGSLFDLLVAGPSNSTPVDSEFIQNGKKGNWNFGLDIPLLDIKSRYNLKGQILVLPLLGQGHCEIKLYNILTKVSTNLTFVEKDGRELMHIDSMKVKFRIGGLKVKFENLFNGNKILGQTVNSFINHNGLEIVSELEESISTSLAEIFKKLLNNVFMKIPTDLWYLTDEQYKEYNKENSKNM</sequence>
<evidence type="ECO:0000256" key="4">
    <source>
        <dbReference type="SAM" id="SignalP"/>
    </source>
</evidence>
<keyword evidence="1 4" id="KW-0732">Signal</keyword>
<evidence type="ECO:0000256" key="3">
    <source>
        <dbReference type="ARBA" id="ARBA00060902"/>
    </source>
</evidence>
<name>A0A9N9MUS8_9CUCU</name>
<evidence type="ECO:0000313" key="6">
    <source>
        <dbReference type="Proteomes" id="UP001152799"/>
    </source>
</evidence>
<dbReference type="PANTHER" id="PTHR11008:SF33">
    <property type="entry name" value="PROTEIN TAKEOUT"/>
    <property type="match status" value="1"/>
</dbReference>
<evidence type="ECO:0000256" key="2">
    <source>
        <dbReference type="ARBA" id="ARBA00023108"/>
    </source>
</evidence>
<keyword evidence="6" id="KW-1185">Reference proteome</keyword>
<evidence type="ECO:0000313" key="5">
    <source>
        <dbReference type="EMBL" id="CAG9771957.1"/>
    </source>
</evidence>
<comment type="similarity">
    <text evidence="3">Belongs to the TO family.</text>
</comment>
<dbReference type="Gene3D" id="3.15.10.30">
    <property type="entry name" value="Haemolymph juvenile hormone binding protein"/>
    <property type="match status" value="1"/>
</dbReference>
<dbReference type="Pfam" id="PF06585">
    <property type="entry name" value="JHBP"/>
    <property type="match status" value="1"/>
</dbReference>
<dbReference type="InterPro" id="IPR010562">
    <property type="entry name" value="Haemolymph_juvenile_hormone-bd"/>
</dbReference>
<evidence type="ECO:0008006" key="7">
    <source>
        <dbReference type="Google" id="ProtNLM"/>
    </source>
</evidence>